<dbReference type="Proteomes" id="UP001321450">
    <property type="component" value="Chromosome"/>
</dbReference>
<dbReference type="Pfam" id="PF07963">
    <property type="entry name" value="N_methyl"/>
    <property type="match status" value="1"/>
</dbReference>
<keyword evidence="6" id="KW-0812">Transmembrane</keyword>
<dbReference type="PROSITE" id="PS00409">
    <property type="entry name" value="PROKAR_NTER_METHYL"/>
    <property type="match status" value="1"/>
</dbReference>
<dbReference type="NCBIfam" id="TIGR02532">
    <property type="entry name" value="IV_pilin_GFxxxE"/>
    <property type="match status" value="1"/>
</dbReference>
<reference evidence="13" key="1">
    <citation type="journal article" date="2024" name="Int. J. Syst. Evol. Microbiol.">
        <title>Methylomarinovum tepidoasis sp. nov., a moderately thermophilic methanotroph of the family Methylothermaceae isolated from a deep-sea hydrothermal field.</title>
        <authorList>
            <person name="Hirayama H."/>
            <person name="Takaki Y."/>
            <person name="Abe M."/>
            <person name="Miyazaki M."/>
            <person name="Uematsu K."/>
            <person name="Matsui Y."/>
            <person name="Takai K."/>
        </authorList>
    </citation>
    <scope>NUCLEOTIDE SEQUENCE [LARGE SCALE GENOMIC DNA]</scope>
    <source>
        <strain evidence="13">IN45</strain>
    </source>
</reference>
<evidence type="ECO:0000259" key="11">
    <source>
        <dbReference type="Pfam" id="PF12019"/>
    </source>
</evidence>
<evidence type="ECO:0000256" key="10">
    <source>
        <dbReference type="ARBA" id="ARBA00030775"/>
    </source>
</evidence>
<evidence type="ECO:0000313" key="12">
    <source>
        <dbReference type="EMBL" id="BCX88542.1"/>
    </source>
</evidence>
<dbReference type="Gene3D" id="3.55.40.10">
    <property type="entry name" value="minor pseudopilin epsh domain"/>
    <property type="match status" value="1"/>
</dbReference>
<protein>
    <recommendedName>
        <fullName evidence="2">Type II secretion system protein H</fullName>
    </recommendedName>
    <alternativeName>
        <fullName evidence="10">General secretion pathway protein H</fullName>
    </alternativeName>
</protein>
<dbReference type="InterPro" id="IPR022346">
    <property type="entry name" value="T2SS_GspH"/>
</dbReference>
<dbReference type="SUPFAM" id="SSF54523">
    <property type="entry name" value="Pili subunits"/>
    <property type="match status" value="1"/>
</dbReference>
<evidence type="ECO:0000256" key="7">
    <source>
        <dbReference type="ARBA" id="ARBA00022989"/>
    </source>
</evidence>
<dbReference type="InterPro" id="IPR012902">
    <property type="entry name" value="N_methyl_site"/>
</dbReference>
<dbReference type="InterPro" id="IPR045584">
    <property type="entry name" value="Pilin-like"/>
</dbReference>
<evidence type="ECO:0000256" key="6">
    <source>
        <dbReference type="ARBA" id="ARBA00022692"/>
    </source>
</evidence>
<dbReference type="GO" id="GO:0015627">
    <property type="term" value="C:type II protein secretion system complex"/>
    <property type="evidence" value="ECO:0007669"/>
    <property type="project" value="InterPro"/>
</dbReference>
<proteinExistence type="inferred from homology"/>
<dbReference type="RefSeq" id="WP_286293702.1">
    <property type="nucleotide sequence ID" value="NZ_AP024718.1"/>
</dbReference>
<keyword evidence="5" id="KW-0997">Cell inner membrane</keyword>
<comment type="subcellular location">
    <subcellularLocation>
        <location evidence="1">Cell inner membrane</location>
        <topology evidence="1">Single-pass membrane protein</topology>
    </subcellularLocation>
</comment>
<keyword evidence="7" id="KW-1133">Transmembrane helix</keyword>
<dbReference type="Pfam" id="PF12019">
    <property type="entry name" value="GspH"/>
    <property type="match status" value="1"/>
</dbReference>
<evidence type="ECO:0000256" key="9">
    <source>
        <dbReference type="ARBA" id="ARBA00025772"/>
    </source>
</evidence>
<name>A0AAU9C4U5_9GAMM</name>
<evidence type="ECO:0000256" key="3">
    <source>
        <dbReference type="ARBA" id="ARBA00022475"/>
    </source>
</evidence>
<dbReference type="GO" id="GO:0005886">
    <property type="term" value="C:plasma membrane"/>
    <property type="evidence" value="ECO:0007669"/>
    <property type="project" value="UniProtKB-SubCell"/>
</dbReference>
<evidence type="ECO:0000313" key="13">
    <source>
        <dbReference type="Proteomes" id="UP001321450"/>
    </source>
</evidence>
<evidence type="ECO:0000256" key="4">
    <source>
        <dbReference type="ARBA" id="ARBA00022481"/>
    </source>
</evidence>
<dbReference type="GO" id="GO:0015628">
    <property type="term" value="P:protein secretion by the type II secretion system"/>
    <property type="evidence" value="ECO:0007669"/>
    <property type="project" value="InterPro"/>
</dbReference>
<comment type="similarity">
    <text evidence="9">Belongs to the GSP H family.</text>
</comment>
<evidence type="ECO:0000256" key="1">
    <source>
        <dbReference type="ARBA" id="ARBA00004377"/>
    </source>
</evidence>
<accession>A0AAU9C4U5</accession>
<dbReference type="EMBL" id="AP024718">
    <property type="protein sequence ID" value="BCX88542.1"/>
    <property type="molecule type" value="Genomic_DNA"/>
</dbReference>
<keyword evidence="4" id="KW-0488">Methylation</keyword>
<keyword evidence="3" id="KW-1003">Cell membrane</keyword>
<evidence type="ECO:0000256" key="5">
    <source>
        <dbReference type="ARBA" id="ARBA00022519"/>
    </source>
</evidence>
<keyword evidence="8" id="KW-0472">Membrane</keyword>
<gene>
    <name evidence="12" type="ORF">MIN45_P0911</name>
</gene>
<feature type="domain" description="General secretion pathway GspH" evidence="11">
    <location>
        <begin position="43"/>
        <end position="168"/>
    </location>
</feature>
<organism evidence="12 13">
    <name type="scientific">Methylomarinovum tepidoasis</name>
    <dbReference type="NCBI Taxonomy" id="2840183"/>
    <lineage>
        <taxon>Bacteria</taxon>
        <taxon>Pseudomonadati</taxon>
        <taxon>Pseudomonadota</taxon>
        <taxon>Gammaproteobacteria</taxon>
        <taxon>Methylococcales</taxon>
        <taxon>Methylothermaceae</taxon>
        <taxon>Methylomarinovum</taxon>
    </lineage>
</organism>
<evidence type="ECO:0000256" key="2">
    <source>
        <dbReference type="ARBA" id="ARBA00021549"/>
    </source>
</evidence>
<evidence type="ECO:0000256" key="8">
    <source>
        <dbReference type="ARBA" id="ARBA00023136"/>
    </source>
</evidence>
<sequence>MFSRATGFTLIELMVTVAMAAIVLTVGVPSFQALVKNNRLTTAANELVGALNLARSEAIKRGVRVTVCKSADGASCATSGNWEQGWIVFTDEDNDAAYDSASETLLRVQEAIEGQLTMTGNTNVADYISYVASGRSQLTGGGFQAGTITICDDRSGNVGKDLVLSSTGKIRLDTGVSCP</sequence>
<keyword evidence="13" id="KW-1185">Reference proteome</keyword>
<dbReference type="AlphaFoldDB" id="A0AAU9C4U5"/>
<dbReference type="KEGG" id="meiy:MIN45_P0911"/>